<evidence type="ECO:0000313" key="3">
    <source>
        <dbReference type="EMBL" id="MEN3070070.1"/>
    </source>
</evidence>
<accession>A0ABU9Z281</accession>
<keyword evidence="4" id="KW-1185">Reference proteome</keyword>
<comment type="caution">
    <text evidence="3">The sequence shown here is derived from an EMBL/GenBank/DDBJ whole genome shotgun (WGS) entry which is preliminary data.</text>
</comment>
<gene>
    <name evidence="3" type="ORF">ABDB84_16425</name>
</gene>
<proteinExistence type="inferred from homology"/>
<keyword evidence="2" id="KW-0535">Nitrogen fixation</keyword>
<dbReference type="RefSeq" id="WP_345920846.1">
    <property type="nucleotide sequence ID" value="NZ_JBDIVE010000010.1"/>
</dbReference>
<evidence type="ECO:0000256" key="1">
    <source>
        <dbReference type="ARBA" id="ARBA00008027"/>
    </source>
</evidence>
<organism evidence="3 4">
    <name type="scientific">Uliginosibacterium sediminicola</name>
    <dbReference type="NCBI Taxonomy" id="2024550"/>
    <lineage>
        <taxon>Bacteria</taxon>
        <taxon>Pseudomonadati</taxon>
        <taxon>Pseudomonadota</taxon>
        <taxon>Betaproteobacteria</taxon>
        <taxon>Rhodocyclales</taxon>
        <taxon>Zoogloeaceae</taxon>
        <taxon>Uliginosibacterium</taxon>
    </lineage>
</organism>
<sequence>MGDISRDSDTVELTAPPQFKYGERVVTRYTIRNDGTYCGKDIGEVLARKGDIGFVTSIGSFLQQYYIYAVEFLDTGNRVGMRGRELVSLDQLPDHVIEALGPEKLAQLATIKLGNKVGESAPPIIDSNVGISGQRVEEGENHV</sequence>
<reference evidence="3 4" key="1">
    <citation type="journal article" date="2018" name="Int. J. Syst. Evol. Microbiol.">
        <title>Uliginosibacterium sediminicola sp. nov., isolated from freshwater sediment.</title>
        <authorList>
            <person name="Hwang W.M."/>
            <person name="Kim S.M."/>
            <person name="Kang K."/>
            <person name="Ahn T.Y."/>
        </authorList>
    </citation>
    <scope>NUCLEOTIDE SEQUENCE [LARGE SCALE GENOMIC DNA]</scope>
    <source>
        <strain evidence="3 4">M1-21</strain>
    </source>
</reference>
<dbReference type="Pfam" id="PF04319">
    <property type="entry name" value="NifZ"/>
    <property type="match status" value="1"/>
</dbReference>
<comment type="similarity">
    <text evidence="1">Belongs to the NifZ family.</text>
</comment>
<evidence type="ECO:0000256" key="2">
    <source>
        <dbReference type="ARBA" id="ARBA00023231"/>
    </source>
</evidence>
<protein>
    <submittedName>
        <fullName evidence="3">Nitrogen fixation protein NifZ</fullName>
    </submittedName>
</protein>
<evidence type="ECO:0000313" key="4">
    <source>
        <dbReference type="Proteomes" id="UP001410394"/>
    </source>
</evidence>
<dbReference type="InterPro" id="IPR007415">
    <property type="entry name" value="Nitrogenase_MoFe_mat_NifZ"/>
</dbReference>
<dbReference type="EMBL" id="JBDIVE010000010">
    <property type="protein sequence ID" value="MEN3070070.1"/>
    <property type="molecule type" value="Genomic_DNA"/>
</dbReference>
<dbReference type="Proteomes" id="UP001410394">
    <property type="component" value="Unassembled WGS sequence"/>
</dbReference>
<name>A0ABU9Z281_9RHOO</name>